<reference evidence="1" key="2">
    <citation type="submission" date="2021-04" db="EMBL/GenBank/DDBJ databases">
        <authorList>
            <person name="Gilroy R."/>
        </authorList>
    </citation>
    <scope>NUCLEOTIDE SEQUENCE</scope>
    <source>
        <strain evidence="1">USAMLcec2-132</strain>
    </source>
</reference>
<evidence type="ECO:0000313" key="2">
    <source>
        <dbReference type="Proteomes" id="UP000823891"/>
    </source>
</evidence>
<comment type="caution">
    <text evidence="1">The sequence shown here is derived from an EMBL/GenBank/DDBJ whole genome shotgun (WGS) entry which is preliminary data.</text>
</comment>
<dbReference type="AlphaFoldDB" id="A0A9D2NKH3"/>
<dbReference type="EMBL" id="DWWS01000073">
    <property type="protein sequence ID" value="HJC25896.1"/>
    <property type="molecule type" value="Genomic_DNA"/>
</dbReference>
<dbReference type="Proteomes" id="UP000823891">
    <property type="component" value="Unassembled WGS sequence"/>
</dbReference>
<reference evidence="1" key="1">
    <citation type="journal article" date="2021" name="PeerJ">
        <title>Extensive microbial diversity within the chicken gut microbiome revealed by metagenomics and culture.</title>
        <authorList>
            <person name="Gilroy R."/>
            <person name="Ravi A."/>
            <person name="Getino M."/>
            <person name="Pursley I."/>
            <person name="Horton D.L."/>
            <person name="Alikhan N.F."/>
            <person name="Baker D."/>
            <person name="Gharbi K."/>
            <person name="Hall N."/>
            <person name="Watson M."/>
            <person name="Adriaenssens E.M."/>
            <person name="Foster-Nyarko E."/>
            <person name="Jarju S."/>
            <person name="Secka A."/>
            <person name="Antonio M."/>
            <person name="Oren A."/>
            <person name="Chaudhuri R.R."/>
            <person name="La Ragione R."/>
            <person name="Hildebrand F."/>
            <person name="Pallen M.J."/>
        </authorList>
    </citation>
    <scope>NUCLEOTIDE SEQUENCE</scope>
    <source>
        <strain evidence="1">USAMLcec2-132</strain>
    </source>
</reference>
<protein>
    <submittedName>
        <fullName evidence="1">DUF1016 domain-containing protein</fullName>
    </submittedName>
</protein>
<sequence length="86" mass="10008">MLNWLSTDWHERQGKAITNFNASLPEPQGDLAQEITKDPYHFDFLSMREGYDEKELKDVLENNKGKDNVLVQYALESTSAYFLRPV</sequence>
<evidence type="ECO:0000313" key="1">
    <source>
        <dbReference type="EMBL" id="HJC25896.1"/>
    </source>
</evidence>
<name>A0A9D2NKH3_9FIRM</name>
<organism evidence="1 2">
    <name type="scientific">Candidatus Eisenbergiella merdavium</name>
    <dbReference type="NCBI Taxonomy" id="2838551"/>
    <lineage>
        <taxon>Bacteria</taxon>
        <taxon>Bacillati</taxon>
        <taxon>Bacillota</taxon>
        <taxon>Clostridia</taxon>
        <taxon>Lachnospirales</taxon>
        <taxon>Lachnospiraceae</taxon>
        <taxon>Eisenbergiella</taxon>
    </lineage>
</organism>
<accession>A0A9D2NKH3</accession>
<proteinExistence type="predicted"/>
<gene>
    <name evidence="1" type="ORF">H9761_19740</name>
</gene>